<protein>
    <submittedName>
        <fullName evidence="1">Replicative DNA helicase</fullName>
    </submittedName>
</protein>
<keyword evidence="1" id="KW-0547">Nucleotide-binding</keyword>
<dbReference type="GO" id="GO:0008270">
    <property type="term" value="F:zinc ion binding"/>
    <property type="evidence" value="ECO:0007669"/>
    <property type="project" value="InterPro"/>
</dbReference>
<dbReference type="GO" id="GO:0003677">
    <property type="term" value="F:DNA binding"/>
    <property type="evidence" value="ECO:0007669"/>
    <property type="project" value="InterPro"/>
</dbReference>
<accession>A0A8S5LZ33</accession>
<dbReference type="SUPFAM" id="SSF57783">
    <property type="entry name" value="Zinc beta-ribbon"/>
    <property type="match status" value="1"/>
</dbReference>
<dbReference type="SUPFAM" id="SSF52540">
    <property type="entry name" value="P-loop containing nucleoside triphosphate hydrolases"/>
    <property type="match status" value="1"/>
</dbReference>
<dbReference type="Gene3D" id="3.90.580.10">
    <property type="entry name" value="Zinc finger, CHC2-type domain"/>
    <property type="match status" value="1"/>
</dbReference>
<keyword evidence="1" id="KW-0067">ATP-binding</keyword>
<evidence type="ECO:0000313" key="1">
    <source>
        <dbReference type="EMBL" id="DAD75214.1"/>
    </source>
</evidence>
<keyword evidence="1" id="KW-0378">Hydrolase</keyword>
<organism evidence="1">
    <name type="scientific">Siphoviridae sp. ctCsv15</name>
    <dbReference type="NCBI Taxonomy" id="2826195"/>
    <lineage>
        <taxon>Viruses</taxon>
        <taxon>Duplodnaviria</taxon>
        <taxon>Heunggongvirae</taxon>
        <taxon>Uroviricota</taxon>
        <taxon>Caudoviricetes</taxon>
    </lineage>
</organism>
<sequence length="480" mass="55120">MTISFGKMLGLHSPQAKKYPNDLNDLKINFDYNSFYRERCGKIRYENQKSIMFLNCPICGHEECFVVYKATGHWHCFGQHGNCGGSVIDFLIRTENMTLKAAINHFKHELCGIPKSKNQKEEVYCLQKFEPISSSELINLNLPPLYWTVDNLLPQGLGLLASPPKFGKSWFGLGLSIRVAQGKDFLGFKTHQSRVLYLTLEDSKRRIIKRLKKVLGDEKIPEDIDFAVNANSINHGLIDDLENYLKEHSDTKLIIIDTLQMVRIGSAKNENAYTAEYRDLSILKKFADKHNICILVIHHLRKQKDNDIYNRISGTNAITGACDTIFVIEKENRYANDAQLHITGRDVEQDDLYLQFNQSNCEWISKGNAEIQRLKKERTEYSNDPIIKALRKLLDTVETDKFQCSAKELLSEFEKRCGINLDETPETIGKRLRKYKGLMLELDGIIYNPPPPHGSNGTRLHKFEKSVPPDEWAKIDAMFN</sequence>
<proteinExistence type="predicted"/>
<dbReference type="GO" id="GO:0004386">
    <property type="term" value="F:helicase activity"/>
    <property type="evidence" value="ECO:0007669"/>
    <property type="project" value="UniProtKB-KW"/>
</dbReference>
<name>A0A8S5LZ33_9CAUD</name>
<dbReference type="InterPro" id="IPR027417">
    <property type="entry name" value="P-loop_NTPase"/>
</dbReference>
<dbReference type="GO" id="GO:0006260">
    <property type="term" value="P:DNA replication"/>
    <property type="evidence" value="ECO:0007669"/>
    <property type="project" value="InterPro"/>
</dbReference>
<dbReference type="EMBL" id="BK014777">
    <property type="protein sequence ID" value="DAD75214.1"/>
    <property type="molecule type" value="Genomic_DNA"/>
</dbReference>
<reference evidence="1" key="1">
    <citation type="journal article" date="2021" name="Proc. Natl. Acad. Sci. U.S.A.">
        <title>A Catalog of Tens of Thousands of Viruses from Human Metagenomes Reveals Hidden Associations with Chronic Diseases.</title>
        <authorList>
            <person name="Tisza M.J."/>
            <person name="Buck C.B."/>
        </authorList>
    </citation>
    <scope>NUCLEOTIDE SEQUENCE</scope>
    <source>
        <strain evidence="1">CtCsv15</strain>
    </source>
</reference>
<dbReference type="Pfam" id="PF13481">
    <property type="entry name" value="AAA_25"/>
    <property type="match status" value="1"/>
</dbReference>
<dbReference type="Gene3D" id="3.40.50.300">
    <property type="entry name" value="P-loop containing nucleotide triphosphate hydrolases"/>
    <property type="match status" value="1"/>
</dbReference>
<dbReference type="InterPro" id="IPR036977">
    <property type="entry name" value="DNA_primase_Znf_CHC2"/>
</dbReference>
<keyword evidence="1" id="KW-0347">Helicase</keyword>